<accession>A0ABN9XMS5</accession>
<reference evidence="1" key="1">
    <citation type="submission" date="2023-10" db="EMBL/GenBank/DDBJ databases">
        <authorList>
            <person name="Chen Y."/>
            <person name="Shah S."/>
            <person name="Dougan E. K."/>
            <person name="Thang M."/>
            <person name="Chan C."/>
        </authorList>
    </citation>
    <scope>NUCLEOTIDE SEQUENCE [LARGE SCALE GENOMIC DNA]</scope>
</reference>
<dbReference type="Proteomes" id="UP001189429">
    <property type="component" value="Unassembled WGS sequence"/>
</dbReference>
<protein>
    <submittedName>
        <fullName evidence="1">Uncharacterized protein</fullName>
    </submittedName>
</protein>
<keyword evidence="2" id="KW-1185">Reference proteome</keyword>
<dbReference type="EMBL" id="CAUYUJ010020593">
    <property type="protein sequence ID" value="CAK0899376.1"/>
    <property type="molecule type" value="Genomic_DNA"/>
</dbReference>
<name>A0ABN9XMS5_9DINO</name>
<evidence type="ECO:0000313" key="1">
    <source>
        <dbReference type="EMBL" id="CAK0899376.1"/>
    </source>
</evidence>
<organism evidence="1 2">
    <name type="scientific">Prorocentrum cordatum</name>
    <dbReference type="NCBI Taxonomy" id="2364126"/>
    <lineage>
        <taxon>Eukaryota</taxon>
        <taxon>Sar</taxon>
        <taxon>Alveolata</taxon>
        <taxon>Dinophyceae</taxon>
        <taxon>Prorocentrales</taxon>
        <taxon>Prorocentraceae</taxon>
        <taxon>Prorocentrum</taxon>
    </lineage>
</organism>
<comment type="caution">
    <text evidence="1">The sequence shown here is derived from an EMBL/GenBank/DDBJ whole genome shotgun (WGS) entry which is preliminary data.</text>
</comment>
<sequence length="380" mass="38945">MAGLGRSGRDSHPRGIYFVNCKYGLRGPIEVFSRRAVRQLGVDWQACRDQLRALCQGPCPWGEAPSAEACAAWVQPAPPCAEPIVELRPPSIEECIALLQECSAGAGQEPGQQLAVSLAGPLLVEYAVDPPLLHGRTVVGVSQLQPLHAVVVTPDNDLYVEELEPANTDIRAWYRRVPGGGPPPAAAAGIPVYDFAQPLTLADYHALRPAALRLVAEHDAALAAAGGADAVVPAGLGHAAAAAAAAPIAPAAAAGPAGLAGALGAAPDVGAGAGTESDSALQDEQLGFTAGLLQAHADACSFDPVDADFMHPSRMRVTSDSTLKRYAKQTRVVSELSKAPPLVVTFGNHVSSLLAAVFAGLASVPSPPVLPGNQGALRAD</sequence>
<proteinExistence type="predicted"/>
<gene>
    <name evidence="1" type="ORF">PCOR1329_LOCUS76894</name>
</gene>
<evidence type="ECO:0000313" key="2">
    <source>
        <dbReference type="Proteomes" id="UP001189429"/>
    </source>
</evidence>